<evidence type="ECO:0000259" key="2">
    <source>
        <dbReference type="Pfam" id="PF02517"/>
    </source>
</evidence>
<sequence>MMWTGSAVFALSVLVTAASEFAGVGWADSSGVPSPLWTVWIPTAVGIPLIWLLTPDRGPAALDKQVRQTLGGHPVSRELSYLMLCLAGFLVGAVLLGNIFAIFHDDGVLNLGTPVSRVAFLLIIPVLMVDRAGLTLSRVRGSMPRLAIGVREPWRWSGLVAVTVVLGIVLLYAWEDVVRSGPAFSLVLLLVLLVVTVPEEIFFRGMVQTRLEGMLGRGAGIVLASLMFAFVYATLGSYVDLLRLGVQSVGGDYLLAVATYGVAGLLYGYLWSHYRNIWLNVGLRAGTIALVLGPSLALAG</sequence>
<feature type="transmembrane region" description="Helical" evidence="1">
    <location>
        <begin position="277"/>
        <end position="299"/>
    </location>
</feature>
<dbReference type="GO" id="GO:0080120">
    <property type="term" value="P:CAAX-box protein maturation"/>
    <property type="evidence" value="ECO:0007669"/>
    <property type="project" value="UniProtKB-ARBA"/>
</dbReference>
<protein>
    <recommendedName>
        <fullName evidence="2">CAAX prenyl protease 2/Lysostaphin resistance protein A-like domain-containing protein</fullName>
    </recommendedName>
</protein>
<accession>A0A9W6UGI5</accession>
<feature type="transmembrane region" description="Helical" evidence="1">
    <location>
        <begin position="115"/>
        <end position="134"/>
    </location>
</feature>
<dbReference type="AlphaFoldDB" id="A0A9W6UGI5"/>
<feature type="transmembrane region" description="Helical" evidence="1">
    <location>
        <begin position="81"/>
        <end position="103"/>
    </location>
</feature>
<feature type="transmembrane region" description="Helical" evidence="1">
    <location>
        <begin position="154"/>
        <end position="174"/>
    </location>
</feature>
<evidence type="ECO:0000313" key="3">
    <source>
        <dbReference type="EMBL" id="GLU47536.1"/>
    </source>
</evidence>
<comment type="caution">
    <text evidence="3">The sequence shown here is derived from an EMBL/GenBank/DDBJ whole genome shotgun (WGS) entry which is preliminary data.</text>
</comment>
<keyword evidence="1" id="KW-1133">Transmembrane helix</keyword>
<keyword evidence="1" id="KW-0812">Transmembrane</keyword>
<dbReference type="EMBL" id="BSQG01000002">
    <property type="protein sequence ID" value="GLU47536.1"/>
    <property type="molecule type" value="Genomic_DNA"/>
</dbReference>
<keyword evidence="4" id="KW-1185">Reference proteome</keyword>
<feature type="transmembrane region" description="Helical" evidence="1">
    <location>
        <begin position="214"/>
        <end position="233"/>
    </location>
</feature>
<dbReference type="Proteomes" id="UP001165092">
    <property type="component" value="Unassembled WGS sequence"/>
</dbReference>
<feature type="domain" description="CAAX prenyl protease 2/Lysostaphin resistance protein A-like" evidence="2">
    <location>
        <begin position="184"/>
        <end position="285"/>
    </location>
</feature>
<feature type="transmembrane region" description="Helical" evidence="1">
    <location>
        <begin position="37"/>
        <end position="54"/>
    </location>
</feature>
<name>A0A9W6UGI5_9ACTN</name>
<keyword evidence="1" id="KW-0472">Membrane</keyword>
<gene>
    <name evidence="3" type="ORF">Nans01_18870</name>
</gene>
<dbReference type="GO" id="GO:0004175">
    <property type="term" value="F:endopeptidase activity"/>
    <property type="evidence" value="ECO:0007669"/>
    <property type="project" value="UniProtKB-ARBA"/>
</dbReference>
<proteinExistence type="predicted"/>
<feature type="transmembrane region" description="Helical" evidence="1">
    <location>
        <begin position="253"/>
        <end position="270"/>
    </location>
</feature>
<evidence type="ECO:0000256" key="1">
    <source>
        <dbReference type="SAM" id="Phobius"/>
    </source>
</evidence>
<reference evidence="3" key="1">
    <citation type="submission" date="2023-02" db="EMBL/GenBank/DDBJ databases">
        <title>Nocardiopsis ansamitocini NBRC 112285.</title>
        <authorList>
            <person name="Ichikawa N."/>
            <person name="Sato H."/>
            <person name="Tonouchi N."/>
        </authorList>
    </citation>
    <scope>NUCLEOTIDE SEQUENCE</scope>
    <source>
        <strain evidence="3">NBRC 112285</strain>
    </source>
</reference>
<feature type="transmembrane region" description="Helical" evidence="1">
    <location>
        <begin position="180"/>
        <end position="202"/>
    </location>
</feature>
<dbReference type="InterPro" id="IPR003675">
    <property type="entry name" value="Rce1/LyrA-like_dom"/>
</dbReference>
<dbReference type="Pfam" id="PF02517">
    <property type="entry name" value="Rce1-like"/>
    <property type="match status" value="1"/>
</dbReference>
<organism evidence="3 4">
    <name type="scientific">Nocardiopsis ansamitocini</name>
    <dbReference type="NCBI Taxonomy" id="1670832"/>
    <lineage>
        <taxon>Bacteria</taxon>
        <taxon>Bacillati</taxon>
        <taxon>Actinomycetota</taxon>
        <taxon>Actinomycetes</taxon>
        <taxon>Streptosporangiales</taxon>
        <taxon>Nocardiopsidaceae</taxon>
        <taxon>Nocardiopsis</taxon>
    </lineage>
</organism>
<evidence type="ECO:0000313" key="4">
    <source>
        <dbReference type="Proteomes" id="UP001165092"/>
    </source>
</evidence>